<name>A0ABX3HCY5_PAEBO</name>
<dbReference type="RefSeq" id="WP_076110608.1">
    <property type="nucleotide sequence ID" value="NZ_MPTB01000012.1"/>
</dbReference>
<reference evidence="1 2" key="1">
    <citation type="submission" date="2016-10" db="EMBL/GenBank/DDBJ databases">
        <title>Paenibacillus species isolates.</title>
        <authorList>
            <person name="Beno S.M."/>
        </authorList>
    </citation>
    <scope>NUCLEOTIDE SEQUENCE [LARGE SCALE GENOMIC DNA]</scope>
    <source>
        <strain evidence="1 2">FSL H7-0744</strain>
    </source>
</reference>
<keyword evidence="2" id="KW-1185">Reference proteome</keyword>
<evidence type="ECO:0000313" key="1">
    <source>
        <dbReference type="EMBL" id="OMD48354.1"/>
    </source>
</evidence>
<dbReference type="Proteomes" id="UP000187412">
    <property type="component" value="Unassembled WGS sequence"/>
</dbReference>
<organism evidence="1 2">
    <name type="scientific">Paenibacillus borealis</name>
    <dbReference type="NCBI Taxonomy" id="160799"/>
    <lineage>
        <taxon>Bacteria</taxon>
        <taxon>Bacillati</taxon>
        <taxon>Bacillota</taxon>
        <taxon>Bacilli</taxon>
        <taxon>Bacillales</taxon>
        <taxon>Paenibacillaceae</taxon>
        <taxon>Paenibacillus</taxon>
    </lineage>
</organism>
<sequence>MRNDWFQLSQDMRVRGALEPRGVKEAIRPEWLKGEDLRELERANLHFALQPSHQPVAVDLIERPYPLWSDPLKQLLQTFAPRLIFRLAGLMDAEREQLYPYWFMVPPQLACLNEDSQFDSSGRLTRLKADADCLQTCVWPIVQAVDNRLHENVFLINLALAEAILRRDFTGLCMQRVEMTTAEPMV</sequence>
<evidence type="ECO:0008006" key="3">
    <source>
        <dbReference type="Google" id="ProtNLM"/>
    </source>
</evidence>
<comment type="caution">
    <text evidence="1">The sequence shown here is derived from an EMBL/GenBank/DDBJ whole genome shotgun (WGS) entry which is preliminary data.</text>
</comment>
<accession>A0ABX3HCY5</accession>
<proteinExistence type="predicted"/>
<gene>
    <name evidence="1" type="ORF">BSK56_11260</name>
</gene>
<evidence type="ECO:0000313" key="2">
    <source>
        <dbReference type="Proteomes" id="UP000187412"/>
    </source>
</evidence>
<protein>
    <recommendedName>
        <fullName evidence="3">Serine protease</fullName>
    </recommendedName>
</protein>
<dbReference type="EMBL" id="MPTB01000012">
    <property type="protein sequence ID" value="OMD48354.1"/>
    <property type="molecule type" value="Genomic_DNA"/>
</dbReference>